<evidence type="ECO:0000256" key="1">
    <source>
        <dbReference type="SAM" id="SignalP"/>
    </source>
</evidence>
<reference evidence="2 4" key="1">
    <citation type="submission" date="2017-03" db="EMBL/GenBank/DDBJ databases">
        <title>Draft genome sequence of Moraxella equi CCUG 4950T type strain.</title>
        <authorList>
            <person name="Salva-Serra F."/>
            <person name="Engstrom-Jakobsson H."/>
            <person name="Thorell K."/>
            <person name="Jaen-Luchoro D."/>
            <person name="Gonzales-Siles L."/>
            <person name="Karlsson R."/>
            <person name="Yazdan S."/>
            <person name="Boulund F."/>
            <person name="Johnning A."/>
            <person name="Engstrand L."/>
            <person name="Kristiansson E."/>
            <person name="Moore E."/>
        </authorList>
    </citation>
    <scope>NUCLEOTIDE SEQUENCE [LARGE SCALE GENOMIC DNA]</scope>
    <source>
        <strain evidence="2 4">CCUG 4950</strain>
    </source>
</reference>
<protein>
    <submittedName>
        <fullName evidence="3">Uncharacterized protein</fullName>
    </submittedName>
</protein>
<keyword evidence="1" id="KW-0732">Signal</keyword>
<dbReference type="EMBL" id="UGQF01000001">
    <property type="protein sequence ID" value="STZ04642.1"/>
    <property type="molecule type" value="Genomic_DNA"/>
</dbReference>
<gene>
    <name evidence="2" type="ORF">B5J93_05090</name>
    <name evidence="3" type="ORF">NCTC11012_02925</name>
</gene>
<dbReference type="RefSeq" id="WP_079325163.1">
    <property type="nucleotide sequence ID" value="NZ_MXAP01000047.1"/>
</dbReference>
<dbReference type="EMBL" id="MXAP01000047">
    <property type="protein sequence ID" value="OPH39022.1"/>
    <property type="molecule type" value="Genomic_DNA"/>
</dbReference>
<feature type="chain" id="PRO_5016688979" evidence="1">
    <location>
        <begin position="18"/>
        <end position="329"/>
    </location>
</feature>
<keyword evidence="4" id="KW-1185">Reference proteome</keyword>
<name>A0A378QW37_9GAMM</name>
<dbReference type="AlphaFoldDB" id="A0A378QW37"/>
<dbReference type="Proteomes" id="UP000254618">
    <property type="component" value="Unassembled WGS sequence"/>
</dbReference>
<evidence type="ECO:0000313" key="3">
    <source>
        <dbReference type="EMBL" id="STZ04642.1"/>
    </source>
</evidence>
<organism evidence="3 5">
    <name type="scientific">Moraxella equi</name>
    <dbReference type="NCBI Taxonomy" id="60442"/>
    <lineage>
        <taxon>Bacteria</taxon>
        <taxon>Pseudomonadati</taxon>
        <taxon>Pseudomonadota</taxon>
        <taxon>Gammaproteobacteria</taxon>
        <taxon>Moraxellales</taxon>
        <taxon>Moraxellaceae</taxon>
        <taxon>Moraxella</taxon>
    </lineage>
</organism>
<evidence type="ECO:0000313" key="4">
    <source>
        <dbReference type="Proteomes" id="UP000190777"/>
    </source>
</evidence>
<evidence type="ECO:0000313" key="2">
    <source>
        <dbReference type="EMBL" id="OPH39022.1"/>
    </source>
</evidence>
<sequence>MRWLLCLMMFMSACAYANSHPNADELIGCVEHDEDKPYQSMMCLLPNQRVMISAVGMVAFGGYQLADDVMSIEMDKPSVFAVMSRHNRYQDGTRLHIKGRSDEDGFLLQINDDEPNYVSGGSAYLCYGNDVNTLKFYANMNEVGKDGRKHQESYAWQNDIPSGHNDIIVMYGAKRERFSQSFSYKLMTDNGRIYFIQDGADETVGRAYLSRDESELDFIDEYFDDNGNPIVEKLNDPNFILLNGFNQIDILMSDDQSYGWDLDAFDYHENGDYYTVKPEHLSEFHAKDDKVYRYHWVSNQPNKMAKTDMAKYQDIRQGRWQCQVTANDW</sequence>
<reference evidence="3 5" key="2">
    <citation type="submission" date="2018-06" db="EMBL/GenBank/DDBJ databases">
        <authorList>
            <consortium name="Pathogen Informatics"/>
            <person name="Doyle S."/>
        </authorList>
    </citation>
    <scope>NUCLEOTIDE SEQUENCE [LARGE SCALE GENOMIC DNA]</scope>
    <source>
        <strain evidence="3 5">NCTC11012</strain>
    </source>
</reference>
<dbReference type="Proteomes" id="UP000190777">
    <property type="component" value="Unassembled WGS sequence"/>
</dbReference>
<feature type="signal peptide" evidence="1">
    <location>
        <begin position="1"/>
        <end position="17"/>
    </location>
</feature>
<evidence type="ECO:0000313" key="5">
    <source>
        <dbReference type="Proteomes" id="UP000254618"/>
    </source>
</evidence>
<proteinExistence type="predicted"/>
<accession>A0A378QW37</accession>